<evidence type="ECO:0000313" key="8">
    <source>
        <dbReference type="EMBL" id="KEI70483.1"/>
    </source>
</evidence>
<dbReference type="SUPFAM" id="SSF51735">
    <property type="entry name" value="NAD(P)-binding Rossmann-fold domains"/>
    <property type="match status" value="1"/>
</dbReference>
<evidence type="ECO:0000256" key="1">
    <source>
        <dbReference type="ARBA" id="ARBA00004781"/>
    </source>
</evidence>
<comment type="cofactor">
    <cofactor evidence="6">
        <name>Mg(2+)</name>
        <dbReference type="ChEBI" id="CHEBI:18420"/>
    </cofactor>
    <text evidence="6">Binds 1 Mg(2+) ion per monomer.</text>
</comment>
<dbReference type="GO" id="GO:0005829">
    <property type="term" value="C:cytosol"/>
    <property type="evidence" value="ECO:0007669"/>
    <property type="project" value="TreeGrafter"/>
</dbReference>
<evidence type="ECO:0000256" key="5">
    <source>
        <dbReference type="ARBA" id="ARBA00048200"/>
    </source>
</evidence>
<dbReference type="GO" id="GO:0008831">
    <property type="term" value="F:dTDP-4-dehydrorhamnose reductase activity"/>
    <property type="evidence" value="ECO:0007669"/>
    <property type="project" value="UniProtKB-EC"/>
</dbReference>
<dbReference type="PANTHER" id="PTHR10491:SF4">
    <property type="entry name" value="METHIONINE ADENOSYLTRANSFERASE 2 SUBUNIT BETA"/>
    <property type="match status" value="1"/>
</dbReference>
<comment type="pathway">
    <text evidence="1 6">Carbohydrate biosynthesis; dTDP-L-rhamnose biosynthesis.</text>
</comment>
<sequence length="214" mass="24205">MATLADCCNRQNATLVYISTYRVFDGIKKEAYSEKDIPNPSGVLATSRWQAEQQISERCPRHIILRLSWVISYKRTNLLKYLLDQISKEQEVAVVSDQQGCPTPSEDAARVIVAIIQQLGCGAEPWGTYHYAGAEPISENRFAETVISEASQYQSLKIRKLRMDKLNERDGIQAPANATLTCRKILSTFGVHNKPWRGSLSRMIRSYYEKSPTS</sequence>
<dbReference type="PANTHER" id="PTHR10491">
    <property type="entry name" value="DTDP-4-DEHYDRORHAMNOSE REDUCTASE"/>
    <property type="match status" value="1"/>
</dbReference>
<keyword evidence="6" id="KW-0521">NADP</keyword>
<dbReference type="EC" id="1.1.1.133" evidence="3 6"/>
<dbReference type="AlphaFoldDB" id="A0A081K8K7"/>
<accession>A0A081K8K7</accession>
<keyword evidence="6" id="KW-0560">Oxidoreductase</keyword>
<dbReference type="GO" id="GO:0009243">
    <property type="term" value="P:O antigen biosynthetic process"/>
    <property type="evidence" value="ECO:0007669"/>
    <property type="project" value="UniProtKB-UniPathway"/>
</dbReference>
<dbReference type="eggNOG" id="COG1091">
    <property type="taxonomic scope" value="Bacteria"/>
</dbReference>
<dbReference type="UniPathway" id="UPA00281"/>
<name>A0A081K8K7_9GAMM</name>
<gene>
    <name evidence="8" type="ORF">GV64_06815</name>
</gene>
<dbReference type="Proteomes" id="UP000027997">
    <property type="component" value="Unassembled WGS sequence"/>
</dbReference>
<dbReference type="Pfam" id="PF04321">
    <property type="entry name" value="RmlD_sub_bind"/>
    <property type="match status" value="1"/>
</dbReference>
<dbReference type="InterPro" id="IPR036291">
    <property type="entry name" value="NAD(P)-bd_dom_sf"/>
</dbReference>
<dbReference type="Gene3D" id="3.40.50.720">
    <property type="entry name" value="NAD(P)-binding Rossmann-like Domain"/>
    <property type="match status" value="1"/>
</dbReference>
<evidence type="ECO:0000256" key="4">
    <source>
        <dbReference type="ARBA" id="ARBA00017099"/>
    </source>
</evidence>
<organism evidence="8 9">
    <name type="scientific">Endozoicomonas elysicola</name>
    <dbReference type="NCBI Taxonomy" id="305900"/>
    <lineage>
        <taxon>Bacteria</taxon>
        <taxon>Pseudomonadati</taxon>
        <taxon>Pseudomonadota</taxon>
        <taxon>Gammaproteobacteria</taxon>
        <taxon>Oceanospirillales</taxon>
        <taxon>Endozoicomonadaceae</taxon>
        <taxon>Endozoicomonas</taxon>
    </lineage>
</organism>
<comment type="similarity">
    <text evidence="2 6">Belongs to the dTDP-4-dehydrorhamnose reductase family.</text>
</comment>
<dbReference type="EMBL" id="JOJP01000001">
    <property type="protein sequence ID" value="KEI70483.1"/>
    <property type="molecule type" value="Genomic_DNA"/>
</dbReference>
<dbReference type="InterPro" id="IPR029903">
    <property type="entry name" value="RmlD-like-bd"/>
</dbReference>
<evidence type="ECO:0000259" key="7">
    <source>
        <dbReference type="Pfam" id="PF04321"/>
    </source>
</evidence>
<comment type="function">
    <text evidence="6">Catalyzes the reduction of dTDP-6-deoxy-L-lyxo-4-hexulose to yield dTDP-L-rhamnose.</text>
</comment>
<evidence type="ECO:0000256" key="2">
    <source>
        <dbReference type="ARBA" id="ARBA00010944"/>
    </source>
</evidence>
<dbReference type="UniPathway" id="UPA00124"/>
<comment type="caution">
    <text evidence="8">The sequence shown here is derived from an EMBL/GenBank/DDBJ whole genome shotgun (WGS) entry which is preliminary data.</text>
</comment>
<dbReference type="GO" id="GO:0019305">
    <property type="term" value="P:dTDP-rhamnose biosynthetic process"/>
    <property type="evidence" value="ECO:0007669"/>
    <property type="project" value="UniProtKB-UniPathway"/>
</dbReference>
<dbReference type="Gene3D" id="3.90.25.10">
    <property type="entry name" value="UDP-galactose 4-epimerase, domain 1"/>
    <property type="match status" value="1"/>
</dbReference>
<keyword evidence="9" id="KW-1185">Reference proteome</keyword>
<feature type="domain" description="RmlD-like substrate binding" evidence="7">
    <location>
        <begin position="2"/>
        <end position="207"/>
    </location>
</feature>
<evidence type="ECO:0000313" key="9">
    <source>
        <dbReference type="Proteomes" id="UP000027997"/>
    </source>
</evidence>
<reference evidence="8 9" key="1">
    <citation type="submission" date="2014-06" db="EMBL/GenBank/DDBJ databases">
        <title>Whole Genome Sequences of Three Symbiotic Endozoicomonas Bacteria.</title>
        <authorList>
            <person name="Neave M.J."/>
            <person name="Apprill A."/>
            <person name="Voolstra C.R."/>
        </authorList>
    </citation>
    <scope>NUCLEOTIDE SEQUENCE [LARGE SCALE GENOMIC DNA]</scope>
    <source>
        <strain evidence="8 9">DSM 22380</strain>
    </source>
</reference>
<protein>
    <recommendedName>
        <fullName evidence="4 6">dTDP-4-dehydrorhamnose reductase</fullName>
        <ecNumber evidence="3 6">1.1.1.133</ecNumber>
    </recommendedName>
</protein>
<evidence type="ECO:0000256" key="6">
    <source>
        <dbReference type="RuleBase" id="RU364082"/>
    </source>
</evidence>
<dbReference type="InterPro" id="IPR005913">
    <property type="entry name" value="dTDP_dehydrorham_reduct"/>
</dbReference>
<dbReference type="STRING" id="305900.GV64_06815"/>
<evidence type="ECO:0000256" key="3">
    <source>
        <dbReference type="ARBA" id="ARBA00012929"/>
    </source>
</evidence>
<comment type="catalytic activity">
    <reaction evidence="5 6">
        <text>dTDP-beta-L-rhamnose + NADP(+) = dTDP-4-dehydro-beta-L-rhamnose + NADPH + H(+)</text>
        <dbReference type="Rhea" id="RHEA:21796"/>
        <dbReference type="ChEBI" id="CHEBI:15378"/>
        <dbReference type="ChEBI" id="CHEBI:57510"/>
        <dbReference type="ChEBI" id="CHEBI:57783"/>
        <dbReference type="ChEBI" id="CHEBI:58349"/>
        <dbReference type="ChEBI" id="CHEBI:62830"/>
        <dbReference type="EC" id="1.1.1.133"/>
    </reaction>
</comment>
<proteinExistence type="inferred from homology"/>